<feature type="binding site" description="proximal binding residue" evidence="8">
    <location>
        <position position="70"/>
    </location>
    <ligand>
        <name>heme</name>
        <dbReference type="ChEBI" id="CHEBI:30413"/>
    </ligand>
    <ligandPart>
        <name>Fe</name>
        <dbReference type="ChEBI" id="CHEBI:18248"/>
    </ligandPart>
</feature>
<dbReference type="SUPFAM" id="SSF46458">
    <property type="entry name" value="Globin-like"/>
    <property type="match status" value="1"/>
</dbReference>
<dbReference type="CDD" id="cd00454">
    <property type="entry name" value="TrHb1_N"/>
    <property type="match status" value="1"/>
</dbReference>
<dbReference type="Proteomes" id="UP000218418">
    <property type="component" value="Chromosome"/>
</dbReference>
<dbReference type="PROSITE" id="PS01213">
    <property type="entry name" value="GLOBIN_FAM_2"/>
    <property type="match status" value="1"/>
</dbReference>
<evidence type="ECO:0000313" key="10">
    <source>
        <dbReference type="EMBL" id="BAY81335.1"/>
    </source>
</evidence>
<sequence>MSTLYEKIGGQPTIEKVVDDFHNRIMADSTVSGFFANTDMKKQRDHQIGFFSLILGGPKDYKGRSMDKTHTGMGLQQPHFDAISKHLSAAMTSSGVSADDAKAAMGEVEKLKPAILNK</sequence>
<keyword evidence="2 7" id="KW-0813">Transport</keyword>
<gene>
    <name evidence="10" type="ORF">NIES267_08110</name>
</gene>
<dbReference type="InterPro" id="IPR016339">
    <property type="entry name" value="Hemoglobin_trunc_I"/>
</dbReference>
<dbReference type="GO" id="GO:0020037">
    <property type="term" value="F:heme binding"/>
    <property type="evidence" value="ECO:0007669"/>
    <property type="project" value="InterPro"/>
</dbReference>
<feature type="binding site" description="distal binding residue" evidence="9">
    <location>
        <position position="46"/>
    </location>
    <ligand>
        <name>heme</name>
        <dbReference type="ChEBI" id="CHEBI:30413"/>
    </ligand>
    <ligandPart>
        <name>Fe</name>
        <dbReference type="ChEBI" id="CHEBI:18248"/>
    </ligandPart>
</feature>
<dbReference type="EMBL" id="AP018227">
    <property type="protein sequence ID" value="BAY81335.1"/>
    <property type="molecule type" value="Genomic_DNA"/>
</dbReference>
<dbReference type="Pfam" id="PF01152">
    <property type="entry name" value="Bac_globin"/>
    <property type="match status" value="1"/>
</dbReference>
<evidence type="ECO:0000256" key="8">
    <source>
        <dbReference type="PIRSR" id="PIRSR002030-1"/>
    </source>
</evidence>
<evidence type="ECO:0000256" key="3">
    <source>
        <dbReference type="ARBA" id="ARBA00022617"/>
    </source>
</evidence>
<dbReference type="GO" id="GO:0046872">
    <property type="term" value="F:metal ion binding"/>
    <property type="evidence" value="ECO:0007669"/>
    <property type="project" value="UniProtKB-UniRule"/>
</dbReference>
<dbReference type="InterPro" id="IPR009050">
    <property type="entry name" value="Globin-like_sf"/>
</dbReference>
<evidence type="ECO:0000256" key="6">
    <source>
        <dbReference type="ARBA" id="ARBA00023004"/>
    </source>
</evidence>
<dbReference type="InterPro" id="IPR019795">
    <property type="entry name" value="Globin_bac-like_CS"/>
</dbReference>
<keyword evidence="5 7" id="KW-0479">Metal-binding</keyword>
<organism evidence="10 11">
    <name type="scientific">Calothrix parasitica NIES-267</name>
    <dbReference type="NCBI Taxonomy" id="1973488"/>
    <lineage>
        <taxon>Bacteria</taxon>
        <taxon>Bacillati</taxon>
        <taxon>Cyanobacteriota</taxon>
        <taxon>Cyanophyceae</taxon>
        <taxon>Nostocales</taxon>
        <taxon>Calotrichaceae</taxon>
        <taxon>Calothrix</taxon>
    </lineage>
</organism>
<evidence type="ECO:0000313" key="11">
    <source>
        <dbReference type="Proteomes" id="UP000218418"/>
    </source>
</evidence>
<keyword evidence="4 7" id="KW-0561">Oxygen transport</keyword>
<dbReference type="OrthoDB" id="9795814at2"/>
<keyword evidence="6 7" id="KW-0408">Iron</keyword>
<dbReference type="GO" id="GO:0005344">
    <property type="term" value="F:oxygen carrier activity"/>
    <property type="evidence" value="ECO:0007669"/>
    <property type="project" value="UniProtKB-UniRule"/>
</dbReference>
<accession>A0A1Z4LJE5</accession>
<dbReference type="GO" id="GO:0019825">
    <property type="term" value="F:oxygen binding"/>
    <property type="evidence" value="ECO:0007669"/>
    <property type="project" value="InterPro"/>
</dbReference>
<reference evidence="10 11" key="1">
    <citation type="submission" date="2017-06" db="EMBL/GenBank/DDBJ databases">
        <title>Genome sequencing of cyanobaciteial culture collection at National Institute for Environmental Studies (NIES).</title>
        <authorList>
            <person name="Hirose Y."/>
            <person name="Shimura Y."/>
            <person name="Fujisawa T."/>
            <person name="Nakamura Y."/>
            <person name="Kawachi M."/>
        </authorList>
    </citation>
    <scope>NUCLEOTIDE SEQUENCE [LARGE SCALE GENOMIC DNA]</scope>
    <source>
        <strain evidence="10 11">NIES-267</strain>
    </source>
</reference>
<evidence type="ECO:0000256" key="2">
    <source>
        <dbReference type="ARBA" id="ARBA00022448"/>
    </source>
</evidence>
<evidence type="ECO:0000256" key="4">
    <source>
        <dbReference type="ARBA" id="ARBA00022621"/>
    </source>
</evidence>
<evidence type="ECO:0000256" key="1">
    <source>
        <dbReference type="ARBA" id="ARBA00009660"/>
    </source>
</evidence>
<dbReference type="PIRSF" id="PIRSF002030">
    <property type="entry name" value="Globin_Protozoa/Cyanobacteria"/>
    <property type="match status" value="1"/>
</dbReference>
<dbReference type="Gene3D" id="1.10.490.10">
    <property type="entry name" value="Globins"/>
    <property type="match status" value="1"/>
</dbReference>
<keyword evidence="3 7" id="KW-0349">Heme</keyword>
<name>A0A1Z4LJE5_9CYAN</name>
<protein>
    <recommendedName>
        <fullName evidence="7">Group 1 truncated hemoglobin</fullName>
    </recommendedName>
</protein>
<dbReference type="AlphaFoldDB" id="A0A1Z4LJE5"/>
<evidence type="ECO:0000256" key="5">
    <source>
        <dbReference type="ARBA" id="ARBA00022723"/>
    </source>
</evidence>
<dbReference type="InterPro" id="IPR001486">
    <property type="entry name" value="Hemoglobin_trunc"/>
</dbReference>
<evidence type="ECO:0000256" key="9">
    <source>
        <dbReference type="PIRSR" id="PIRSR601486-1"/>
    </source>
</evidence>
<evidence type="ECO:0000256" key="7">
    <source>
        <dbReference type="PIRNR" id="PIRNR002030"/>
    </source>
</evidence>
<dbReference type="InterPro" id="IPR012292">
    <property type="entry name" value="Globin/Proto"/>
</dbReference>
<keyword evidence="11" id="KW-1185">Reference proteome</keyword>
<comment type="similarity">
    <text evidence="1 7">Belongs to the truncated hemoglobin family. Group I subfamily.</text>
</comment>
<proteinExistence type="inferred from homology"/>
<comment type="cofactor">
    <cofactor evidence="8">
        <name>heme</name>
        <dbReference type="ChEBI" id="CHEBI:30413"/>
    </cofactor>
    <text evidence="8">Binds 1 heme group per subunit.</text>
</comment>